<protein>
    <recommendedName>
        <fullName evidence="4">Pilus assembly protein</fullName>
    </recommendedName>
</protein>
<gene>
    <name evidence="2" type="ORF">H9913_00870</name>
</gene>
<sequence length="276" mass="30342">MRIPERKSNRKRKEGGSLRQKGSLTAECAFILPLFFLAVVVFVSMLDLYRLHILLQTALCEGAKELGMYAYCTDNDSDSPVGRVTDAVCIAYSTGKVREALEEENLVGIHGGINGIFLLGSGFENGTVTLKASFLYSGPGELFSFFPVRIQILGQAQAWTGYNGGLFPSSSAEELVYITEWQSVCHTSRECTHLKLSISSIPLGTIKEQVNQYGGHYYPCERCIDDNFKGSSVYVTRTGSRYHSSKGCGGLTRNVTAVKRSEVRNLDICSRCGAKK</sequence>
<reference evidence="2" key="1">
    <citation type="journal article" date="2021" name="PeerJ">
        <title>Extensive microbial diversity within the chicken gut microbiome revealed by metagenomics and culture.</title>
        <authorList>
            <person name="Gilroy R."/>
            <person name="Ravi A."/>
            <person name="Getino M."/>
            <person name="Pursley I."/>
            <person name="Horton D.L."/>
            <person name="Alikhan N.F."/>
            <person name="Baker D."/>
            <person name="Gharbi K."/>
            <person name="Hall N."/>
            <person name="Watson M."/>
            <person name="Adriaenssens E.M."/>
            <person name="Foster-Nyarko E."/>
            <person name="Jarju S."/>
            <person name="Secka A."/>
            <person name="Antonio M."/>
            <person name="Oren A."/>
            <person name="Chaudhuri R.R."/>
            <person name="La Ragione R."/>
            <person name="Hildebrand F."/>
            <person name="Pallen M.J."/>
        </authorList>
    </citation>
    <scope>NUCLEOTIDE SEQUENCE</scope>
    <source>
        <strain evidence="2">ChiW19-6364</strain>
    </source>
</reference>
<accession>A0A9D2U4M5</accession>
<dbReference type="EMBL" id="DWUX01000010">
    <property type="protein sequence ID" value="HJD38553.1"/>
    <property type="molecule type" value="Genomic_DNA"/>
</dbReference>
<proteinExistence type="predicted"/>
<dbReference type="AlphaFoldDB" id="A0A9D2U4M5"/>
<evidence type="ECO:0000313" key="2">
    <source>
        <dbReference type="EMBL" id="HJD38553.1"/>
    </source>
</evidence>
<reference evidence="2" key="2">
    <citation type="submission" date="2021-04" db="EMBL/GenBank/DDBJ databases">
        <authorList>
            <person name="Gilroy R."/>
        </authorList>
    </citation>
    <scope>NUCLEOTIDE SEQUENCE</scope>
    <source>
        <strain evidence="2">ChiW19-6364</strain>
    </source>
</reference>
<evidence type="ECO:0000256" key="1">
    <source>
        <dbReference type="SAM" id="Phobius"/>
    </source>
</evidence>
<comment type="caution">
    <text evidence="2">The sequence shown here is derived from an EMBL/GenBank/DDBJ whole genome shotgun (WGS) entry which is preliminary data.</text>
</comment>
<dbReference type="Proteomes" id="UP000823850">
    <property type="component" value="Unassembled WGS sequence"/>
</dbReference>
<evidence type="ECO:0000313" key="3">
    <source>
        <dbReference type="Proteomes" id="UP000823850"/>
    </source>
</evidence>
<organism evidence="2 3">
    <name type="scientific">Candidatus Blautia stercoripullorum</name>
    <dbReference type="NCBI Taxonomy" id="2838502"/>
    <lineage>
        <taxon>Bacteria</taxon>
        <taxon>Bacillati</taxon>
        <taxon>Bacillota</taxon>
        <taxon>Clostridia</taxon>
        <taxon>Lachnospirales</taxon>
        <taxon>Lachnospiraceae</taxon>
        <taxon>Blautia</taxon>
    </lineage>
</organism>
<feature type="transmembrane region" description="Helical" evidence="1">
    <location>
        <begin position="21"/>
        <end position="46"/>
    </location>
</feature>
<evidence type="ECO:0008006" key="4">
    <source>
        <dbReference type="Google" id="ProtNLM"/>
    </source>
</evidence>
<keyword evidence="1" id="KW-1133">Transmembrane helix</keyword>
<keyword evidence="1" id="KW-0472">Membrane</keyword>
<keyword evidence="1" id="KW-0812">Transmembrane</keyword>
<name>A0A9D2U4M5_9FIRM</name>